<evidence type="ECO:0000256" key="1">
    <source>
        <dbReference type="SAM" id="MobiDB-lite"/>
    </source>
</evidence>
<dbReference type="RefSeq" id="WP_131892864.1">
    <property type="nucleotide sequence ID" value="NZ_SMKU01000052.1"/>
</dbReference>
<feature type="non-terminal residue" evidence="2">
    <location>
        <position position="285"/>
    </location>
</feature>
<dbReference type="EMBL" id="SMKU01000052">
    <property type="protein sequence ID" value="TDD90219.1"/>
    <property type="molecule type" value="Genomic_DNA"/>
</dbReference>
<sequence>MAADDGLLIRWPDPLPDGERIVLRHGSSGDERAANPAGDRRSCVLALGELGPGAWEVHLEAGSLTRPLLTDDPGFSLDELRAYAAFPRRRSVRVTRSREGRVMVRVHEVVPHAEVEVVHPRDDEIRVGGLLAYSGPRSGEARLVALAREGGGTAVGAARIHGTEFHARLPLTSLAAVRPPVHWDLWLDVADVHARLATLLDDAPGKQGKLAFPSQTVSSGGGELIVRPYYTARDELSVACHRADSWWGDDPPHPPETATGPAPSTPLALRSGNRADTRWGDDPPH</sequence>
<keyword evidence="3" id="KW-1185">Reference proteome</keyword>
<dbReference type="Proteomes" id="UP000294513">
    <property type="component" value="Unassembled WGS sequence"/>
</dbReference>
<feature type="compositionally biased region" description="Basic and acidic residues" evidence="1">
    <location>
        <begin position="273"/>
        <end position="285"/>
    </location>
</feature>
<comment type="caution">
    <text evidence="2">The sequence shown here is derived from an EMBL/GenBank/DDBJ whole genome shotgun (WGS) entry which is preliminary data.</text>
</comment>
<evidence type="ECO:0000313" key="3">
    <source>
        <dbReference type="Proteomes" id="UP000294513"/>
    </source>
</evidence>
<dbReference type="AlphaFoldDB" id="A0A4R5BVR7"/>
<dbReference type="OrthoDB" id="4221269at2"/>
<accession>A0A4R5BVR7</accession>
<name>A0A4R5BVR7_9ACTN</name>
<proteinExistence type="predicted"/>
<protein>
    <submittedName>
        <fullName evidence="2">Uncharacterized protein</fullName>
    </submittedName>
</protein>
<gene>
    <name evidence="2" type="ORF">E1298_13310</name>
</gene>
<reference evidence="2 3" key="1">
    <citation type="submission" date="2019-03" db="EMBL/GenBank/DDBJ databases">
        <title>Draft genome sequences of novel Actinobacteria.</title>
        <authorList>
            <person name="Sahin N."/>
            <person name="Ay H."/>
            <person name="Saygin H."/>
        </authorList>
    </citation>
    <scope>NUCLEOTIDE SEQUENCE [LARGE SCALE GENOMIC DNA]</scope>
    <source>
        <strain evidence="2 3">H3C3</strain>
    </source>
</reference>
<organism evidence="2 3">
    <name type="scientific">Actinomadura rubrisoli</name>
    <dbReference type="NCBI Taxonomy" id="2530368"/>
    <lineage>
        <taxon>Bacteria</taxon>
        <taxon>Bacillati</taxon>
        <taxon>Actinomycetota</taxon>
        <taxon>Actinomycetes</taxon>
        <taxon>Streptosporangiales</taxon>
        <taxon>Thermomonosporaceae</taxon>
        <taxon>Actinomadura</taxon>
    </lineage>
</organism>
<feature type="region of interest" description="Disordered" evidence="1">
    <location>
        <begin position="247"/>
        <end position="285"/>
    </location>
</feature>
<evidence type="ECO:0000313" key="2">
    <source>
        <dbReference type="EMBL" id="TDD90219.1"/>
    </source>
</evidence>